<feature type="binding site" evidence="9 11">
    <location>
        <position position="188"/>
    </location>
    <ligand>
        <name>substrate</name>
    </ligand>
</feature>
<keyword evidence="5 9" id="KW-0665">Pyrimidine biosynthesis</keyword>
<dbReference type="InterPro" id="IPR018089">
    <property type="entry name" value="OMPdecase_AS"/>
</dbReference>
<feature type="active site" description="For OMPdecase activity" evidence="10">
    <location>
        <position position="66"/>
    </location>
</feature>
<evidence type="ECO:0000256" key="6">
    <source>
        <dbReference type="ARBA" id="ARBA00023239"/>
    </source>
</evidence>
<evidence type="ECO:0000313" key="15">
    <source>
        <dbReference type="Proteomes" id="UP000045545"/>
    </source>
</evidence>
<dbReference type="InterPro" id="IPR014732">
    <property type="entry name" value="OMPdecase"/>
</dbReference>
<comment type="similarity">
    <text evidence="8 9">Belongs to the OMP decarboxylase family. Type 1 subfamily.</text>
</comment>
<evidence type="ECO:0000313" key="14">
    <source>
        <dbReference type="EMBL" id="CFX75480.1"/>
    </source>
</evidence>
<feature type="binding site" evidence="9 11">
    <location>
        <position position="12"/>
    </location>
    <ligand>
        <name>substrate</name>
    </ligand>
</feature>
<dbReference type="InterPro" id="IPR047596">
    <property type="entry name" value="OMPdecase_bac"/>
</dbReference>
<organism evidence="14 15">
    <name type="scientific">Syntrophomonas zehnderi OL-4</name>
    <dbReference type="NCBI Taxonomy" id="690567"/>
    <lineage>
        <taxon>Bacteria</taxon>
        <taxon>Bacillati</taxon>
        <taxon>Bacillota</taxon>
        <taxon>Clostridia</taxon>
        <taxon>Eubacteriales</taxon>
        <taxon>Syntrophomonadaceae</taxon>
        <taxon>Syntrophomonas</taxon>
    </lineage>
</organism>
<dbReference type="GO" id="GO:0044205">
    <property type="term" value="P:'de novo' UMP biosynthetic process"/>
    <property type="evidence" value="ECO:0007669"/>
    <property type="project" value="UniProtKB-UniRule"/>
</dbReference>
<comment type="subunit">
    <text evidence="3 9">Homodimer.</text>
</comment>
<feature type="binding site" evidence="9 11">
    <location>
        <position position="197"/>
    </location>
    <ligand>
        <name>substrate</name>
    </ligand>
</feature>
<dbReference type="Pfam" id="PF00215">
    <property type="entry name" value="OMPdecase"/>
    <property type="match status" value="1"/>
</dbReference>
<keyword evidence="4 9" id="KW-0210">Decarboxylase</keyword>
<dbReference type="SUPFAM" id="SSF51366">
    <property type="entry name" value="Ribulose-phoshate binding barrel"/>
    <property type="match status" value="1"/>
</dbReference>
<feature type="binding site" evidence="9 11">
    <location>
        <position position="125"/>
    </location>
    <ligand>
        <name>substrate</name>
    </ligand>
</feature>
<feature type="binding site" evidence="9">
    <location>
        <begin position="61"/>
        <end position="70"/>
    </location>
    <ligand>
        <name>substrate</name>
    </ligand>
</feature>
<comment type="pathway">
    <text evidence="2 9 12">Pyrimidine metabolism; UMP biosynthesis via de novo pathway; UMP from orotate: step 2/2.</text>
</comment>
<evidence type="ECO:0000256" key="11">
    <source>
        <dbReference type="PIRSR" id="PIRSR614732-2"/>
    </source>
</evidence>
<protein>
    <recommendedName>
        <fullName evidence="9">Orotidine 5'-phosphate decarboxylase</fullName>
        <ecNumber evidence="9">4.1.1.23</ecNumber>
    </recommendedName>
    <alternativeName>
        <fullName evidence="9">OMP decarboxylase</fullName>
        <shortName evidence="9">OMPDCase</shortName>
        <shortName evidence="9">OMPdecase</shortName>
    </alternativeName>
</protein>
<dbReference type="PANTHER" id="PTHR32119:SF2">
    <property type="entry name" value="OROTIDINE 5'-PHOSPHATE DECARBOXYLASE"/>
    <property type="match status" value="1"/>
</dbReference>
<evidence type="ECO:0000256" key="4">
    <source>
        <dbReference type="ARBA" id="ARBA00022793"/>
    </source>
</evidence>
<feature type="active site" description="Proton donor" evidence="9">
    <location>
        <position position="63"/>
    </location>
</feature>
<dbReference type="EC" id="4.1.1.23" evidence="9"/>
<evidence type="ECO:0000256" key="12">
    <source>
        <dbReference type="RuleBase" id="RU000512"/>
    </source>
</evidence>
<evidence type="ECO:0000256" key="8">
    <source>
        <dbReference type="ARBA" id="ARBA00061012"/>
    </source>
</evidence>
<feature type="domain" description="Orotidine 5'-phosphate decarboxylase" evidence="13">
    <location>
        <begin position="6"/>
        <end position="233"/>
    </location>
</feature>
<dbReference type="InterPro" id="IPR013785">
    <property type="entry name" value="Aldolase_TIM"/>
</dbReference>
<evidence type="ECO:0000256" key="1">
    <source>
        <dbReference type="ARBA" id="ARBA00002356"/>
    </source>
</evidence>
<evidence type="ECO:0000256" key="9">
    <source>
        <dbReference type="HAMAP-Rule" id="MF_01200"/>
    </source>
</evidence>
<evidence type="ECO:0000256" key="5">
    <source>
        <dbReference type="ARBA" id="ARBA00022975"/>
    </source>
</evidence>
<dbReference type="OrthoDB" id="9806203at2"/>
<keyword evidence="15" id="KW-1185">Reference proteome</keyword>
<dbReference type="PANTHER" id="PTHR32119">
    <property type="entry name" value="OROTIDINE 5'-PHOSPHATE DECARBOXYLASE"/>
    <property type="match status" value="1"/>
</dbReference>
<sequence length="239" mass="26108">MNPKERIVLALDVDTYDEALGLVRELTPYVGVFKIGMQLYNSIGPAIVQQVNELGGKVFVDLKLHDIPNTVGAAGRVLTRLNSFMFNVHAAGGREMMQYAAAEVSKEAARLGINPPLILAVTVLTSISDQQLKNEMYVNDLNVLELTVKWAVMAKESGLNGVVCSPQEITAIRAACGPDFKIVTPGIRPRWSETNDQKRVTTPRDALHLGADYMVIGRPITKADNPKIAAQKIIEELEG</sequence>
<evidence type="ECO:0000256" key="7">
    <source>
        <dbReference type="ARBA" id="ARBA00049157"/>
    </source>
</evidence>
<dbReference type="UniPathway" id="UPA00070">
    <property type="reaction ID" value="UER00120"/>
</dbReference>
<dbReference type="InterPro" id="IPR001754">
    <property type="entry name" value="OMPdeCOase_dom"/>
</dbReference>
<reference evidence="14 15" key="1">
    <citation type="submission" date="2015-03" db="EMBL/GenBank/DDBJ databases">
        <authorList>
            <person name="Murphy D."/>
        </authorList>
    </citation>
    <scope>NUCLEOTIDE SEQUENCE [LARGE SCALE GENOMIC DNA]</scope>
    <source>
        <strain evidence="14 15">OL-4</strain>
    </source>
</reference>
<dbReference type="AlphaFoldDB" id="A0A0E4GBM7"/>
<dbReference type="PROSITE" id="PS00156">
    <property type="entry name" value="OMPDECASE"/>
    <property type="match status" value="1"/>
</dbReference>
<gene>
    <name evidence="9" type="primary">pyrF</name>
    <name evidence="14" type="ORF">1797</name>
</gene>
<dbReference type="SMART" id="SM00934">
    <property type="entry name" value="OMPdecase"/>
    <property type="match status" value="1"/>
</dbReference>
<evidence type="ECO:0000256" key="2">
    <source>
        <dbReference type="ARBA" id="ARBA00004861"/>
    </source>
</evidence>
<feature type="active site" description="For OMPdecase activity" evidence="10">
    <location>
        <position position="61"/>
    </location>
</feature>
<dbReference type="GO" id="GO:0005829">
    <property type="term" value="C:cytosol"/>
    <property type="evidence" value="ECO:0007669"/>
    <property type="project" value="TreeGrafter"/>
</dbReference>
<dbReference type="RefSeq" id="WP_046497896.1">
    <property type="nucleotide sequence ID" value="NZ_CGIH01000029.1"/>
</dbReference>
<keyword evidence="6 9" id="KW-0456">Lyase</keyword>
<comment type="catalytic activity">
    <reaction evidence="7 9 12">
        <text>orotidine 5'-phosphate + H(+) = UMP + CO2</text>
        <dbReference type="Rhea" id="RHEA:11596"/>
        <dbReference type="ChEBI" id="CHEBI:15378"/>
        <dbReference type="ChEBI" id="CHEBI:16526"/>
        <dbReference type="ChEBI" id="CHEBI:57538"/>
        <dbReference type="ChEBI" id="CHEBI:57865"/>
        <dbReference type="EC" id="4.1.1.23"/>
    </reaction>
</comment>
<proteinExistence type="inferred from homology"/>
<dbReference type="NCBIfam" id="TIGR01740">
    <property type="entry name" value="pyrF"/>
    <property type="match status" value="1"/>
</dbReference>
<feature type="binding site" evidence="9 11">
    <location>
        <position position="218"/>
    </location>
    <ligand>
        <name>substrate</name>
    </ligand>
</feature>
<dbReference type="HAMAP" id="MF_01200_B">
    <property type="entry name" value="OMPdecase_type1_B"/>
    <property type="match status" value="1"/>
</dbReference>
<dbReference type="CDD" id="cd04725">
    <property type="entry name" value="OMP_decarboxylase_like"/>
    <property type="match status" value="1"/>
</dbReference>
<feature type="binding site" evidence="9 11">
    <location>
        <position position="34"/>
    </location>
    <ligand>
        <name>substrate</name>
    </ligand>
</feature>
<dbReference type="EMBL" id="CGIH01000029">
    <property type="protein sequence ID" value="CFX75480.1"/>
    <property type="molecule type" value="Genomic_DNA"/>
</dbReference>
<feature type="binding site" evidence="9 11">
    <location>
        <position position="217"/>
    </location>
    <ligand>
        <name>substrate</name>
    </ligand>
</feature>
<evidence type="ECO:0000259" key="13">
    <source>
        <dbReference type="SMART" id="SM00934"/>
    </source>
</evidence>
<dbReference type="Gene3D" id="3.20.20.70">
    <property type="entry name" value="Aldolase class I"/>
    <property type="match status" value="1"/>
</dbReference>
<evidence type="ECO:0000256" key="10">
    <source>
        <dbReference type="PIRSR" id="PIRSR614732-1"/>
    </source>
</evidence>
<dbReference type="STRING" id="690567.1797"/>
<dbReference type="InterPro" id="IPR011060">
    <property type="entry name" value="RibuloseP-bd_barrel"/>
</dbReference>
<feature type="active site" description="For OMPdecase activity" evidence="10">
    <location>
        <position position="63"/>
    </location>
</feature>
<accession>A0A0E4GBM7</accession>
<dbReference type="GO" id="GO:0006207">
    <property type="term" value="P:'de novo' pyrimidine nucleobase biosynthetic process"/>
    <property type="evidence" value="ECO:0007669"/>
    <property type="project" value="InterPro"/>
</dbReference>
<dbReference type="FunFam" id="3.20.20.70:FF:000015">
    <property type="entry name" value="Orotidine 5'-phosphate decarboxylase"/>
    <property type="match status" value="1"/>
</dbReference>
<dbReference type="GO" id="GO:0004590">
    <property type="term" value="F:orotidine-5'-phosphate decarboxylase activity"/>
    <property type="evidence" value="ECO:0007669"/>
    <property type="project" value="UniProtKB-UniRule"/>
</dbReference>
<name>A0A0E4GBM7_9FIRM</name>
<comment type="function">
    <text evidence="1 9">Catalyzes the decarboxylation of orotidine 5'-monophosphate (OMP) to uridine 5'-monophosphate (UMP).</text>
</comment>
<dbReference type="NCBIfam" id="NF001273">
    <property type="entry name" value="PRK00230.1"/>
    <property type="match status" value="1"/>
</dbReference>
<dbReference type="Proteomes" id="UP000045545">
    <property type="component" value="Unassembled WGS sequence"/>
</dbReference>
<evidence type="ECO:0000256" key="3">
    <source>
        <dbReference type="ARBA" id="ARBA00011738"/>
    </source>
</evidence>